<dbReference type="InterPro" id="IPR009875">
    <property type="entry name" value="PilZ_domain"/>
</dbReference>
<sequence length="121" mass="13002">MLERRRTARRVCLAGHARVATFMPEIACAVRDVSLDGARIRVPPVAALPERFDLVIPSRGETRRASVAWRAGDLVGLTFEPAPAAEAAHRPSPPIPSHVPEVARPRTAPMAGTVAESDSVH</sequence>
<accession>A0ABT8AUT0</accession>
<keyword evidence="4" id="KW-1185">Reference proteome</keyword>
<evidence type="ECO:0000313" key="3">
    <source>
        <dbReference type="EMBL" id="MDN3573697.1"/>
    </source>
</evidence>
<reference evidence="4" key="1">
    <citation type="journal article" date="2019" name="Int. J. Syst. Evol. Microbiol.">
        <title>The Global Catalogue of Microorganisms (GCM) 10K type strain sequencing project: providing services to taxonomists for standard genome sequencing and annotation.</title>
        <authorList>
            <consortium name="The Broad Institute Genomics Platform"/>
            <consortium name="The Broad Institute Genome Sequencing Center for Infectious Disease"/>
            <person name="Wu L."/>
            <person name="Ma J."/>
        </authorList>
    </citation>
    <scope>NUCLEOTIDE SEQUENCE [LARGE SCALE GENOMIC DNA]</scope>
    <source>
        <strain evidence="4">CECT 7806</strain>
    </source>
</reference>
<name>A0ABT8AUT0_9HYPH</name>
<dbReference type="RefSeq" id="WP_238287273.1">
    <property type="nucleotide sequence ID" value="NZ_BPQS01000009.1"/>
</dbReference>
<gene>
    <name evidence="3" type="ORF">QWZ18_24160</name>
</gene>
<dbReference type="SUPFAM" id="SSF141371">
    <property type="entry name" value="PilZ domain-like"/>
    <property type="match status" value="1"/>
</dbReference>
<evidence type="ECO:0000313" key="4">
    <source>
        <dbReference type="Proteomes" id="UP001244297"/>
    </source>
</evidence>
<evidence type="ECO:0000259" key="2">
    <source>
        <dbReference type="Pfam" id="PF07238"/>
    </source>
</evidence>
<protein>
    <submittedName>
        <fullName evidence="3">PilZ domain-containing protein</fullName>
    </submittedName>
</protein>
<comment type="caution">
    <text evidence="3">The sequence shown here is derived from an EMBL/GenBank/DDBJ whole genome shotgun (WGS) entry which is preliminary data.</text>
</comment>
<feature type="region of interest" description="Disordered" evidence="1">
    <location>
        <begin position="85"/>
        <end position="121"/>
    </location>
</feature>
<feature type="domain" description="PilZ" evidence="2">
    <location>
        <begin position="4"/>
        <end position="86"/>
    </location>
</feature>
<organism evidence="3 4">
    <name type="scientific">Methylobacterium longum</name>
    <dbReference type="NCBI Taxonomy" id="767694"/>
    <lineage>
        <taxon>Bacteria</taxon>
        <taxon>Pseudomonadati</taxon>
        <taxon>Pseudomonadota</taxon>
        <taxon>Alphaproteobacteria</taxon>
        <taxon>Hyphomicrobiales</taxon>
        <taxon>Methylobacteriaceae</taxon>
        <taxon>Methylobacterium</taxon>
    </lineage>
</organism>
<dbReference type="Gene3D" id="2.40.10.220">
    <property type="entry name" value="predicted glycosyltransferase like domains"/>
    <property type="match status" value="1"/>
</dbReference>
<proteinExistence type="predicted"/>
<dbReference type="Proteomes" id="UP001244297">
    <property type="component" value="Unassembled WGS sequence"/>
</dbReference>
<dbReference type="Pfam" id="PF07238">
    <property type="entry name" value="PilZ"/>
    <property type="match status" value="1"/>
</dbReference>
<evidence type="ECO:0000256" key="1">
    <source>
        <dbReference type="SAM" id="MobiDB-lite"/>
    </source>
</evidence>
<dbReference type="EMBL" id="JAUFPT010000082">
    <property type="protein sequence ID" value="MDN3573697.1"/>
    <property type="molecule type" value="Genomic_DNA"/>
</dbReference>